<dbReference type="NCBIfam" id="TIGR00536">
    <property type="entry name" value="hemK_fam"/>
    <property type="match status" value="1"/>
</dbReference>
<dbReference type="InterPro" id="IPR017127">
    <property type="entry name" value="Ribosome_uL3_MTase"/>
</dbReference>
<dbReference type="KEGG" id="tvr:TVD_10420"/>
<evidence type="ECO:0000256" key="1">
    <source>
        <dbReference type="ARBA" id="ARBA00022603"/>
    </source>
</evidence>
<comment type="function">
    <text evidence="4">Methylates ribosomal protein uL3 on a specific glutamine residue.</text>
</comment>
<feature type="domain" description="Methyltransferase small" evidence="5">
    <location>
        <begin position="129"/>
        <end position="212"/>
    </location>
</feature>
<dbReference type="OrthoDB" id="9800643at2"/>
<dbReference type="STRING" id="106634.TVD_10420"/>
<dbReference type="EC" id="2.1.1.298" evidence="4"/>
<dbReference type="AlphaFoldDB" id="A0A0G3G5U5"/>
<reference evidence="6 7" key="1">
    <citation type="submission" date="2015-04" db="EMBL/GenBank/DDBJ databases">
        <title>Complete Sequence for the Genome of the Thioalkalivibrio versutus D301.</title>
        <authorList>
            <person name="Mu T."/>
            <person name="Zhou J."/>
            <person name="Xu X."/>
        </authorList>
    </citation>
    <scope>NUCLEOTIDE SEQUENCE [LARGE SCALE GENOMIC DNA]</scope>
    <source>
        <strain evidence="6 7">D301</strain>
    </source>
</reference>
<evidence type="ECO:0000256" key="2">
    <source>
        <dbReference type="ARBA" id="ARBA00022679"/>
    </source>
</evidence>
<dbReference type="InterPro" id="IPR007848">
    <property type="entry name" value="Small_mtfrase_dom"/>
</dbReference>
<dbReference type="PATRIC" id="fig|106634.4.peg.2129"/>
<dbReference type="PROSITE" id="PS00092">
    <property type="entry name" value="N6_MTASE"/>
    <property type="match status" value="1"/>
</dbReference>
<comment type="catalytic activity">
    <reaction evidence="4">
        <text>L-glutaminyl-[ribosomal protein uL3] + S-adenosyl-L-methionine = N(5)-methyl-L-glutaminyl-[ribosomal protein uL3] + S-adenosyl-L-homocysteine + H(+)</text>
        <dbReference type="Rhea" id="RHEA:45020"/>
        <dbReference type="Rhea" id="RHEA-COMP:11063"/>
        <dbReference type="Rhea" id="RHEA-COMP:11064"/>
        <dbReference type="ChEBI" id="CHEBI:15378"/>
        <dbReference type="ChEBI" id="CHEBI:30011"/>
        <dbReference type="ChEBI" id="CHEBI:57856"/>
        <dbReference type="ChEBI" id="CHEBI:59789"/>
        <dbReference type="ChEBI" id="CHEBI:61891"/>
        <dbReference type="EC" id="2.1.1.298"/>
    </reaction>
</comment>
<keyword evidence="3 4" id="KW-0949">S-adenosyl-L-methionine</keyword>
<comment type="similarity">
    <text evidence="4">Belongs to the protein N5-glutamine methyltransferase family. PrmB subfamily.</text>
</comment>
<dbReference type="SUPFAM" id="SSF53335">
    <property type="entry name" value="S-adenosyl-L-methionine-dependent methyltransferases"/>
    <property type="match status" value="1"/>
</dbReference>
<dbReference type="GO" id="GO:0003676">
    <property type="term" value="F:nucleic acid binding"/>
    <property type="evidence" value="ECO:0007669"/>
    <property type="project" value="InterPro"/>
</dbReference>
<keyword evidence="2 4" id="KW-0808">Transferase</keyword>
<organism evidence="6 7">
    <name type="scientific">Thioalkalivibrio versutus</name>
    <dbReference type="NCBI Taxonomy" id="106634"/>
    <lineage>
        <taxon>Bacteria</taxon>
        <taxon>Pseudomonadati</taxon>
        <taxon>Pseudomonadota</taxon>
        <taxon>Gammaproteobacteria</taxon>
        <taxon>Chromatiales</taxon>
        <taxon>Ectothiorhodospiraceae</taxon>
        <taxon>Thioalkalivibrio</taxon>
    </lineage>
</organism>
<dbReference type="Gene3D" id="1.10.8.10">
    <property type="entry name" value="DNA helicase RuvA subunit, C-terminal domain"/>
    <property type="match status" value="1"/>
</dbReference>
<dbReference type="CDD" id="cd02440">
    <property type="entry name" value="AdoMet_MTases"/>
    <property type="match status" value="1"/>
</dbReference>
<dbReference type="Pfam" id="PF05175">
    <property type="entry name" value="MTS"/>
    <property type="match status" value="1"/>
</dbReference>
<keyword evidence="7" id="KW-1185">Reference proteome</keyword>
<dbReference type="PANTHER" id="PTHR47806">
    <property type="entry name" value="50S RIBOSOMAL PROTEIN L3 GLUTAMINE METHYLTRANSFERASE"/>
    <property type="match status" value="1"/>
</dbReference>
<dbReference type="PIRSF" id="PIRSF037167">
    <property type="entry name" value="Mtase_YfcB_prd"/>
    <property type="match status" value="1"/>
</dbReference>
<accession>A0A0G3G5U5</accession>
<gene>
    <name evidence="4" type="primary">prmB</name>
    <name evidence="6" type="ORF">TVD_10420</name>
</gene>
<dbReference type="NCBIfam" id="TIGR03533">
    <property type="entry name" value="L3_gln_methyl"/>
    <property type="match status" value="1"/>
</dbReference>
<protein>
    <recommendedName>
        <fullName evidence="4">Ribosomal protein uL3 glutamine methyltransferase</fullName>
        <shortName evidence="4">uL3 MTase</shortName>
        <ecNumber evidence="4">2.1.1.298</ecNumber>
    </recommendedName>
    <alternativeName>
        <fullName evidence="4">N5-glutamine methyltransferase PrmB</fullName>
    </alternativeName>
</protein>
<evidence type="ECO:0000313" key="7">
    <source>
        <dbReference type="Proteomes" id="UP000064201"/>
    </source>
</evidence>
<dbReference type="RefSeq" id="WP_019563437.1">
    <property type="nucleotide sequence ID" value="NZ_CP011367.1"/>
</dbReference>
<name>A0A0G3G5U5_9GAMM</name>
<dbReference type="InterPro" id="IPR029063">
    <property type="entry name" value="SAM-dependent_MTases_sf"/>
</dbReference>
<dbReference type="GO" id="GO:0005829">
    <property type="term" value="C:cytosol"/>
    <property type="evidence" value="ECO:0007669"/>
    <property type="project" value="TreeGrafter"/>
</dbReference>
<dbReference type="Gene3D" id="3.40.50.150">
    <property type="entry name" value="Vaccinia Virus protein VP39"/>
    <property type="match status" value="1"/>
</dbReference>
<dbReference type="GO" id="GO:0032259">
    <property type="term" value="P:methylation"/>
    <property type="evidence" value="ECO:0007669"/>
    <property type="project" value="UniProtKB-KW"/>
</dbReference>
<evidence type="ECO:0000259" key="5">
    <source>
        <dbReference type="Pfam" id="PF05175"/>
    </source>
</evidence>
<dbReference type="EMBL" id="CP011367">
    <property type="protein sequence ID" value="AKJ95744.1"/>
    <property type="molecule type" value="Genomic_DNA"/>
</dbReference>
<dbReference type="Proteomes" id="UP000064201">
    <property type="component" value="Chromosome"/>
</dbReference>
<dbReference type="HAMAP" id="MF_02125">
    <property type="entry name" value="L3_methyltr_PrmB"/>
    <property type="match status" value="1"/>
</dbReference>
<proteinExistence type="inferred from homology"/>
<evidence type="ECO:0000256" key="4">
    <source>
        <dbReference type="HAMAP-Rule" id="MF_02125"/>
    </source>
</evidence>
<dbReference type="GO" id="GO:0036009">
    <property type="term" value="F:protein-glutamine N-methyltransferase activity"/>
    <property type="evidence" value="ECO:0007669"/>
    <property type="project" value="UniProtKB-UniRule"/>
</dbReference>
<keyword evidence="1 4" id="KW-0489">Methyltransferase</keyword>
<dbReference type="InterPro" id="IPR002052">
    <property type="entry name" value="DNA_methylase_N6_adenine_CS"/>
</dbReference>
<dbReference type="PANTHER" id="PTHR47806:SF1">
    <property type="entry name" value="RIBOSOMAL PROTEIN UL3 GLUTAMINE METHYLTRANSFERASE"/>
    <property type="match status" value="1"/>
</dbReference>
<sequence length="298" mass="32369">MDSTTGLRTLRDFIRFGASQFRGAGLTFGHGTDNAFDEAAWLVLHTLHLPLDLPESWWDSRLSEAERTRVVAVLRERIATRKPAAYLTREAWFAGLPFYVDERVLVPRSPLAELIAAGFEPWLDPDGVTRALDLCTGGGCIGIAMALALPQAQVDLADVSPDALAVARINIERHQMSEQVRALQSDVFDGLQAGDRYDLIVSNPPYVDAEDMAALPEEYRHEPALGLAAGGDGLDIVRRILDGAREHLTGDGALIVEVGNSQAAVEAAFPDLPMIWLEFEAGGHGVFLVYARDLPASA</sequence>
<evidence type="ECO:0000256" key="3">
    <source>
        <dbReference type="ARBA" id="ARBA00022691"/>
    </source>
</evidence>
<evidence type="ECO:0000313" key="6">
    <source>
        <dbReference type="EMBL" id="AKJ95744.1"/>
    </source>
</evidence>
<dbReference type="InterPro" id="IPR004556">
    <property type="entry name" value="HemK-like"/>
</dbReference>